<evidence type="ECO:0000256" key="1">
    <source>
        <dbReference type="ARBA" id="ARBA00004167"/>
    </source>
</evidence>
<reference evidence="7 8" key="1">
    <citation type="submission" date="2016-10" db="EMBL/GenBank/DDBJ databases">
        <authorList>
            <person name="Varghese N."/>
            <person name="Submissions S."/>
        </authorList>
    </citation>
    <scope>NUCLEOTIDE SEQUENCE [LARGE SCALE GENOMIC DNA]</scope>
    <source>
        <strain evidence="7 8">CGMCC 1.8499</strain>
    </source>
</reference>
<dbReference type="InterPro" id="IPR037682">
    <property type="entry name" value="TonB_C"/>
</dbReference>
<feature type="chain" id="PRO_5047271520" evidence="5">
    <location>
        <begin position="20"/>
        <end position="154"/>
    </location>
</feature>
<feature type="domain" description="TonB C-terminal" evidence="6">
    <location>
        <begin position="53"/>
        <end position="129"/>
    </location>
</feature>
<keyword evidence="3" id="KW-1133">Transmembrane helix</keyword>
<evidence type="ECO:0000259" key="6">
    <source>
        <dbReference type="Pfam" id="PF03544"/>
    </source>
</evidence>
<dbReference type="Gene3D" id="3.30.1150.10">
    <property type="match status" value="1"/>
</dbReference>
<keyword evidence="5" id="KW-0732">Signal</keyword>
<dbReference type="EMBL" id="FPAZ01000014">
    <property type="protein sequence ID" value="SFT90333.1"/>
    <property type="molecule type" value="Genomic_DNA"/>
</dbReference>
<keyword evidence="8" id="KW-1185">Reference proteome</keyword>
<accession>A0ABY1GPL2</accession>
<dbReference type="InterPro" id="IPR006260">
    <property type="entry name" value="TonB/TolA_C"/>
</dbReference>
<dbReference type="NCBIfam" id="TIGR01352">
    <property type="entry name" value="tonB_Cterm"/>
    <property type="match status" value="1"/>
</dbReference>
<dbReference type="Proteomes" id="UP000183805">
    <property type="component" value="Unassembled WGS sequence"/>
</dbReference>
<evidence type="ECO:0000256" key="2">
    <source>
        <dbReference type="ARBA" id="ARBA00022692"/>
    </source>
</evidence>
<gene>
    <name evidence="7" type="ORF">SAMN04487854_114111</name>
</gene>
<evidence type="ECO:0000256" key="5">
    <source>
        <dbReference type="SAM" id="SignalP"/>
    </source>
</evidence>
<evidence type="ECO:0000256" key="4">
    <source>
        <dbReference type="ARBA" id="ARBA00023136"/>
    </source>
</evidence>
<keyword evidence="2" id="KW-0812">Transmembrane</keyword>
<evidence type="ECO:0000313" key="7">
    <source>
        <dbReference type="EMBL" id="SFT90333.1"/>
    </source>
</evidence>
<evidence type="ECO:0000256" key="3">
    <source>
        <dbReference type="ARBA" id="ARBA00022989"/>
    </source>
</evidence>
<dbReference type="SUPFAM" id="SSF74653">
    <property type="entry name" value="TolA/TonB C-terminal domain"/>
    <property type="match status" value="1"/>
</dbReference>
<dbReference type="RefSeq" id="WP_074989533.1">
    <property type="nucleotide sequence ID" value="NZ_FPAZ01000014.1"/>
</dbReference>
<keyword evidence="4" id="KW-0472">Membrane</keyword>
<evidence type="ECO:0000313" key="8">
    <source>
        <dbReference type="Proteomes" id="UP000183805"/>
    </source>
</evidence>
<proteinExistence type="predicted"/>
<sequence length="154" mass="17465">MYKSLFALSLACTSVSAYANPDLSRKVPFVDIQAQVLDTSAGGLTWQRLQQIPNVQYPRELLNKQGSGCAIVNFKVTPQGQVKAINIEKSAPKRYSKEVRKAARKIVRDWRWPERTDEQVVDLTMRFNYCLTHDFDKKSDAIAQCIDHSAQACE</sequence>
<comment type="caution">
    <text evidence="7">The sequence shown here is derived from an EMBL/GenBank/DDBJ whole genome shotgun (WGS) entry which is preliminary data.</text>
</comment>
<dbReference type="Pfam" id="PF03544">
    <property type="entry name" value="TonB_C"/>
    <property type="match status" value="1"/>
</dbReference>
<comment type="subcellular location">
    <subcellularLocation>
        <location evidence="1">Membrane</location>
        <topology evidence="1">Single-pass membrane protein</topology>
    </subcellularLocation>
</comment>
<name>A0ABY1GPL2_9GAMM</name>
<feature type="signal peptide" evidence="5">
    <location>
        <begin position="1"/>
        <end position="19"/>
    </location>
</feature>
<organism evidence="7 8">
    <name type="scientific">Pseudoalteromonas lipolytica</name>
    <dbReference type="NCBI Taxonomy" id="570156"/>
    <lineage>
        <taxon>Bacteria</taxon>
        <taxon>Pseudomonadati</taxon>
        <taxon>Pseudomonadota</taxon>
        <taxon>Gammaproteobacteria</taxon>
        <taxon>Alteromonadales</taxon>
        <taxon>Pseudoalteromonadaceae</taxon>
        <taxon>Pseudoalteromonas</taxon>
    </lineage>
</organism>
<protein>
    <submittedName>
        <fullName evidence="7">TonB family C-terminal domain-containing protein</fullName>
    </submittedName>
</protein>